<evidence type="ECO:0000256" key="2">
    <source>
        <dbReference type="SAM" id="SignalP"/>
    </source>
</evidence>
<keyword evidence="4" id="KW-1185">Reference proteome</keyword>
<dbReference type="EMBL" id="JBBPBF010000029">
    <property type="protein sequence ID" value="KAK7608412.1"/>
    <property type="molecule type" value="Genomic_DNA"/>
</dbReference>
<sequence>MPVTLPPLFFLLFFSFLLLPSSLGFQNYTPTLPLAYPPVPLTHSSPQTRRRQSHRRHPSNSRHLACSGVGVTCSNAAAGPQGSARRYDTGRPGLAGHRYSADNASGFHAQPILSLRGSLWPG</sequence>
<name>A0ABR1N1T4_9PEZI</name>
<gene>
    <name evidence="3" type="ORF">JOL62DRAFT_581450</name>
</gene>
<evidence type="ECO:0008006" key="5">
    <source>
        <dbReference type="Google" id="ProtNLM"/>
    </source>
</evidence>
<evidence type="ECO:0000313" key="4">
    <source>
        <dbReference type="Proteomes" id="UP001367316"/>
    </source>
</evidence>
<evidence type="ECO:0000313" key="3">
    <source>
        <dbReference type="EMBL" id="KAK7608412.1"/>
    </source>
</evidence>
<feature type="region of interest" description="Disordered" evidence="1">
    <location>
        <begin position="38"/>
        <end position="62"/>
    </location>
</feature>
<protein>
    <recommendedName>
        <fullName evidence="5">Secreted protein</fullName>
    </recommendedName>
</protein>
<organism evidence="3 4">
    <name type="scientific">Phyllosticta paracitricarpa</name>
    <dbReference type="NCBI Taxonomy" id="2016321"/>
    <lineage>
        <taxon>Eukaryota</taxon>
        <taxon>Fungi</taxon>
        <taxon>Dikarya</taxon>
        <taxon>Ascomycota</taxon>
        <taxon>Pezizomycotina</taxon>
        <taxon>Dothideomycetes</taxon>
        <taxon>Dothideomycetes incertae sedis</taxon>
        <taxon>Botryosphaeriales</taxon>
        <taxon>Phyllostictaceae</taxon>
        <taxon>Phyllosticta</taxon>
    </lineage>
</organism>
<feature type="signal peptide" evidence="2">
    <location>
        <begin position="1"/>
        <end position="24"/>
    </location>
</feature>
<feature type="compositionally biased region" description="Basic residues" evidence="1">
    <location>
        <begin position="48"/>
        <end position="60"/>
    </location>
</feature>
<accession>A0ABR1N1T4</accession>
<comment type="caution">
    <text evidence="3">The sequence shown here is derived from an EMBL/GenBank/DDBJ whole genome shotgun (WGS) entry which is preliminary data.</text>
</comment>
<feature type="chain" id="PRO_5047521730" description="Secreted protein" evidence="2">
    <location>
        <begin position="25"/>
        <end position="122"/>
    </location>
</feature>
<evidence type="ECO:0000256" key="1">
    <source>
        <dbReference type="SAM" id="MobiDB-lite"/>
    </source>
</evidence>
<proteinExistence type="predicted"/>
<reference evidence="3 4" key="1">
    <citation type="submission" date="2024-04" db="EMBL/GenBank/DDBJ databases">
        <title>Phyllosticta paracitricarpa is synonymous to the EU quarantine fungus P. citricarpa based on phylogenomic analyses.</title>
        <authorList>
            <consortium name="Lawrence Berkeley National Laboratory"/>
            <person name="Van ingen-buijs V.A."/>
            <person name="Van westerhoven A.C."/>
            <person name="Haridas S."/>
            <person name="Skiadas P."/>
            <person name="Martin F."/>
            <person name="Groenewald J.Z."/>
            <person name="Crous P.W."/>
            <person name="Seidl M.F."/>
        </authorList>
    </citation>
    <scope>NUCLEOTIDE SEQUENCE [LARGE SCALE GENOMIC DNA]</scope>
    <source>
        <strain evidence="3 4">CBS 141358</strain>
    </source>
</reference>
<dbReference type="Proteomes" id="UP001367316">
    <property type="component" value="Unassembled WGS sequence"/>
</dbReference>
<keyword evidence="2" id="KW-0732">Signal</keyword>